<dbReference type="Gene3D" id="2.130.10.10">
    <property type="entry name" value="YVTN repeat-like/Quinoprotein amine dehydrogenase"/>
    <property type="match status" value="1"/>
</dbReference>
<dbReference type="Proteomes" id="UP001369815">
    <property type="component" value="Unassembled WGS sequence"/>
</dbReference>
<proteinExistence type="inferred from homology"/>
<dbReference type="GO" id="GO:0017057">
    <property type="term" value="F:6-phosphogluconolactonase activity"/>
    <property type="evidence" value="ECO:0007669"/>
    <property type="project" value="TreeGrafter"/>
</dbReference>
<dbReference type="InterPro" id="IPR011048">
    <property type="entry name" value="Haem_d1_sf"/>
</dbReference>
<dbReference type="InterPro" id="IPR019405">
    <property type="entry name" value="Lactonase_7-beta_prop"/>
</dbReference>
<dbReference type="InterPro" id="IPR015943">
    <property type="entry name" value="WD40/YVTN_repeat-like_dom_sf"/>
</dbReference>
<sequence length="391" mass="43082">MANQNSSMPSLGQLIVGTRDQVILVHFDGTQFAIASRFILPDWMPCSILFKEPDILYAVNKLGSDTNVLRLVHSTPGDSLPLQPDGTRPRFDEISFVANGMGSFGGRHLAFNADKTRMVETCHETGEIDIWDISAGNNVPRLMKTLQGADQTDPRKTYYPVPSQTILDPTGRYFIIANPGNNSLAIIDTKNDRYEIAGIVVIPEKISPGAIACITSGGTHYLIIVGQINTAIALVRMEYTDKLLKFTTVQTGQARKMEDGGQHTTMPFAGLVVASNQRDIYIWNRFSNDRSGHIGHFTLDQDAERRAHIRFVENIPTGGIQPRMLSLSSDDNQEFAIVANETGDAGIAAFRRDPTTGRLDPNPVATIPNHLLVAWGVPENEIRGPQFVREL</sequence>
<evidence type="ECO:0000313" key="2">
    <source>
        <dbReference type="EMBL" id="KAK6956616.1"/>
    </source>
</evidence>
<evidence type="ECO:0000313" key="3">
    <source>
        <dbReference type="Proteomes" id="UP001369815"/>
    </source>
</evidence>
<dbReference type="PANTHER" id="PTHR30344:SF1">
    <property type="entry name" value="6-PHOSPHOGLUCONOLACTONASE"/>
    <property type="match status" value="1"/>
</dbReference>
<evidence type="ECO:0000256" key="1">
    <source>
        <dbReference type="ARBA" id="ARBA00005564"/>
    </source>
</evidence>
<keyword evidence="3" id="KW-1185">Reference proteome</keyword>
<dbReference type="PANTHER" id="PTHR30344">
    <property type="entry name" value="6-PHOSPHOGLUCONOLACTONASE-RELATED"/>
    <property type="match status" value="1"/>
</dbReference>
<dbReference type="AlphaFoldDB" id="A0AAX6MVR6"/>
<accession>A0AAX6MVR6</accession>
<gene>
    <name evidence="2" type="ORF">Daesc_001895</name>
</gene>
<reference evidence="2 3" key="1">
    <citation type="journal article" date="2024" name="Front Chem Biol">
        <title>Unveiling the potential of Daldinia eschscholtzii MFLUCC 19-0629 through bioactivity and bioinformatics studies for enhanced sustainable agriculture production.</title>
        <authorList>
            <person name="Brooks S."/>
            <person name="Weaver J.A."/>
            <person name="Klomchit A."/>
            <person name="Alharthi S.A."/>
            <person name="Onlamun T."/>
            <person name="Nurani R."/>
            <person name="Vong T.K."/>
            <person name="Alberti F."/>
            <person name="Greco C."/>
        </authorList>
    </citation>
    <scope>NUCLEOTIDE SEQUENCE [LARGE SCALE GENOMIC DNA]</scope>
    <source>
        <strain evidence="2">MFLUCC 19-0629</strain>
    </source>
</reference>
<dbReference type="Pfam" id="PF10282">
    <property type="entry name" value="Lactonase"/>
    <property type="match status" value="1"/>
</dbReference>
<comment type="similarity">
    <text evidence="1">Belongs to the cycloisomerase 2 family.</text>
</comment>
<dbReference type="SUPFAM" id="SSF51004">
    <property type="entry name" value="C-terminal (heme d1) domain of cytochrome cd1-nitrite reductase"/>
    <property type="match status" value="1"/>
</dbReference>
<name>A0AAX6MVR6_9PEZI</name>
<organism evidence="2 3">
    <name type="scientific">Daldinia eschscholtzii</name>
    <dbReference type="NCBI Taxonomy" id="292717"/>
    <lineage>
        <taxon>Eukaryota</taxon>
        <taxon>Fungi</taxon>
        <taxon>Dikarya</taxon>
        <taxon>Ascomycota</taxon>
        <taxon>Pezizomycotina</taxon>
        <taxon>Sordariomycetes</taxon>
        <taxon>Xylariomycetidae</taxon>
        <taxon>Xylariales</taxon>
        <taxon>Hypoxylaceae</taxon>
        <taxon>Daldinia</taxon>
    </lineage>
</organism>
<dbReference type="InterPro" id="IPR050282">
    <property type="entry name" value="Cycloisomerase_2"/>
</dbReference>
<protein>
    <submittedName>
        <fullName evidence="2">Uncharacterized protein</fullName>
    </submittedName>
</protein>
<comment type="caution">
    <text evidence="2">The sequence shown here is derived from an EMBL/GenBank/DDBJ whole genome shotgun (WGS) entry which is preliminary data.</text>
</comment>
<dbReference type="EMBL" id="JBANMG010000002">
    <property type="protein sequence ID" value="KAK6956616.1"/>
    <property type="molecule type" value="Genomic_DNA"/>
</dbReference>